<evidence type="ECO:0000256" key="4">
    <source>
        <dbReference type="SAM" id="SignalP"/>
    </source>
</evidence>
<dbReference type="Gene3D" id="2.30.30.40">
    <property type="entry name" value="SH3 Domains"/>
    <property type="match status" value="1"/>
</dbReference>
<evidence type="ECO:0008006" key="7">
    <source>
        <dbReference type="Google" id="ProtNLM"/>
    </source>
</evidence>
<keyword evidence="1 2" id="KW-0175">Coiled coil</keyword>
<proteinExistence type="predicted"/>
<keyword evidence="4" id="KW-0732">Signal</keyword>
<feature type="compositionally biased region" description="Pro residues" evidence="3">
    <location>
        <begin position="1412"/>
        <end position="1451"/>
    </location>
</feature>
<reference evidence="5 6" key="1">
    <citation type="journal article" date="2024" name="BMC Genomics">
        <title>Genome assembly of redclaw crayfish (Cherax quadricarinatus) provides insights into its immune adaptation and hypoxia tolerance.</title>
        <authorList>
            <person name="Liu Z."/>
            <person name="Zheng J."/>
            <person name="Li H."/>
            <person name="Fang K."/>
            <person name="Wang S."/>
            <person name="He J."/>
            <person name="Zhou D."/>
            <person name="Weng S."/>
            <person name="Chi M."/>
            <person name="Gu Z."/>
            <person name="He J."/>
            <person name="Li F."/>
            <person name="Wang M."/>
        </authorList>
    </citation>
    <scope>NUCLEOTIDE SEQUENCE [LARGE SCALE GENOMIC DNA]</scope>
    <source>
        <strain evidence="5">ZL_2023a</strain>
    </source>
</reference>
<feature type="compositionally biased region" description="Polar residues" evidence="3">
    <location>
        <begin position="789"/>
        <end position="801"/>
    </location>
</feature>
<feature type="compositionally biased region" description="Basic and acidic residues" evidence="3">
    <location>
        <begin position="1561"/>
        <end position="1573"/>
    </location>
</feature>
<feature type="region of interest" description="Disordered" evidence="3">
    <location>
        <begin position="114"/>
        <end position="138"/>
    </location>
</feature>
<feature type="compositionally biased region" description="Basic and acidic residues" evidence="3">
    <location>
        <begin position="181"/>
        <end position="197"/>
    </location>
</feature>
<feature type="chain" id="PRO_5043553255" description="Transport and Golgi organization protein 1" evidence="4">
    <location>
        <begin position="21"/>
        <end position="1660"/>
    </location>
</feature>
<gene>
    <name evidence="5" type="ORF">OTU49_004995</name>
</gene>
<feature type="compositionally biased region" description="Pro residues" evidence="3">
    <location>
        <begin position="1512"/>
        <end position="1523"/>
    </location>
</feature>
<dbReference type="SUPFAM" id="SSF50044">
    <property type="entry name" value="SH3-domain"/>
    <property type="match status" value="1"/>
</dbReference>
<dbReference type="PANTHER" id="PTHR23158:SF33">
    <property type="entry name" value="TRANSPORT AND GOLGI ORGANIZATION PROTEIN 1"/>
    <property type="match status" value="1"/>
</dbReference>
<feature type="compositionally biased region" description="Low complexity" evidence="3">
    <location>
        <begin position="261"/>
        <end position="272"/>
    </location>
</feature>
<feature type="region of interest" description="Disordered" evidence="3">
    <location>
        <begin position="655"/>
        <end position="708"/>
    </location>
</feature>
<evidence type="ECO:0000313" key="6">
    <source>
        <dbReference type="Proteomes" id="UP001445076"/>
    </source>
</evidence>
<feature type="signal peptide" evidence="4">
    <location>
        <begin position="1"/>
        <end position="20"/>
    </location>
</feature>
<organism evidence="5 6">
    <name type="scientific">Cherax quadricarinatus</name>
    <name type="common">Australian red claw crayfish</name>
    <dbReference type="NCBI Taxonomy" id="27406"/>
    <lineage>
        <taxon>Eukaryota</taxon>
        <taxon>Metazoa</taxon>
        <taxon>Ecdysozoa</taxon>
        <taxon>Arthropoda</taxon>
        <taxon>Crustacea</taxon>
        <taxon>Multicrustacea</taxon>
        <taxon>Malacostraca</taxon>
        <taxon>Eumalacostraca</taxon>
        <taxon>Eucarida</taxon>
        <taxon>Decapoda</taxon>
        <taxon>Pleocyemata</taxon>
        <taxon>Astacidea</taxon>
        <taxon>Parastacoidea</taxon>
        <taxon>Parastacidae</taxon>
        <taxon>Cherax</taxon>
    </lineage>
</organism>
<feature type="coiled-coil region" evidence="2">
    <location>
        <begin position="1162"/>
        <end position="1196"/>
    </location>
</feature>
<dbReference type="InterPro" id="IPR036028">
    <property type="entry name" value="SH3-like_dom_sf"/>
</dbReference>
<feature type="compositionally biased region" description="Basic and acidic residues" evidence="3">
    <location>
        <begin position="204"/>
        <end position="253"/>
    </location>
</feature>
<feature type="compositionally biased region" description="Low complexity" evidence="3">
    <location>
        <begin position="552"/>
        <end position="562"/>
    </location>
</feature>
<keyword evidence="6" id="KW-1185">Reference proteome</keyword>
<evidence type="ECO:0000313" key="5">
    <source>
        <dbReference type="EMBL" id="KAK8736426.1"/>
    </source>
</evidence>
<comment type="caution">
    <text evidence="5">The sequence shown here is derived from an EMBL/GenBank/DDBJ whole genome shotgun (WGS) entry which is preliminary data.</text>
</comment>
<feature type="compositionally biased region" description="Pro residues" evidence="3">
    <location>
        <begin position="1390"/>
        <end position="1404"/>
    </location>
</feature>
<protein>
    <recommendedName>
        <fullName evidence="7">Transport and Golgi organization protein 1</fullName>
    </recommendedName>
</protein>
<dbReference type="GO" id="GO:0035459">
    <property type="term" value="P:vesicle cargo loading"/>
    <property type="evidence" value="ECO:0007669"/>
    <property type="project" value="TreeGrafter"/>
</dbReference>
<name>A0AAW0X9L2_CHEQU</name>
<feature type="compositionally biased region" description="Polar residues" evidence="3">
    <location>
        <begin position="539"/>
        <end position="551"/>
    </location>
</feature>
<feature type="compositionally biased region" description="Polar residues" evidence="3">
    <location>
        <begin position="669"/>
        <end position="690"/>
    </location>
</feature>
<feature type="compositionally biased region" description="Polar residues" evidence="3">
    <location>
        <begin position="278"/>
        <end position="289"/>
    </location>
</feature>
<feature type="region of interest" description="Disordered" evidence="3">
    <location>
        <begin position="176"/>
        <end position="294"/>
    </location>
</feature>
<feature type="compositionally biased region" description="Basic and acidic residues" evidence="3">
    <location>
        <begin position="1490"/>
        <end position="1511"/>
    </location>
</feature>
<feature type="region of interest" description="Disordered" evidence="3">
    <location>
        <begin position="594"/>
        <end position="642"/>
    </location>
</feature>
<dbReference type="InterPro" id="IPR051500">
    <property type="entry name" value="cTAGE_MIA/OTOR"/>
</dbReference>
<feature type="compositionally biased region" description="Low complexity" evidence="3">
    <location>
        <begin position="529"/>
        <end position="538"/>
    </location>
</feature>
<accession>A0AAW0X9L2</accession>
<evidence type="ECO:0000256" key="3">
    <source>
        <dbReference type="SAM" id="MobiDB-lite"/>
    </source>
</evidence>
<dbReference type="GO" id="GO:0006888">
    <property type="term" value="P:endoplasmic reticulum to Golgi vesicle-mediated transport"/>
    <property type="evidence" value="ECO:0007669"/>
    <property type="project" value="TreeGrafter"/>
</dbReference>
<feature type="region of interest" description="Disordered" evidence="3">
    <location>
        <begin position="1374"/>
        <end position="1601"/>
    </location>
</feature>
<dbReference type="GO" id="GO:0009306">
    <property type="term" value="P:protein secretion"/>
    <property type="evidence" value="ECO:0007669"/>
    <property type="project" value="TreeGrafter"/>
</dbReference>
<feature type="region of interest" description="Disordered" evidence="3">
    <location>
        <begin position="461"/>
        <end position="581"/>
    </location>
</feature>
<feature type="coiled-coil region" evidence="2">
    <location>
        <begin position="1264"/>
        <end position="1344"/>
    </location>
</feature>
<feature type="coiled-coil region" evidence="2">
    <location>
        <begin position="941"/>
        <end position="979"/>
    </location>
</feature>
<evidence type="ECO:0000256" key="1">
    <source>
        <dbReference type="ARBA" id="ARBA00023054"/>
    </source>
</evidence>
<evidence type="ECO:0000256" key="2">
    <source>
        <dbReference type="SAM" id="Coils"/>
    </source>
</evidence>
<feature type="compositionally biased region" description="Basic and acidic residues" evidence="3">
    <location>
        <begin position="496"/>
        <end position="519"/>
    </location>
</feature>
<feature type="coiled-coil region" evidence="2">
    <location>
        <begin position="1053"/>
        <end position="1094"/>
    </location>
</feature>
<feature type="compositionally biased region" description="Polar residues" evidence="3">
    <location>
        <begin position="599"/>
        <end position="615"/>
    </location>
</feature>
<dbReference type="EMBL" id="JARKIK010000044">
    <property type="protein sequence ID" value="KAK8736426.1"/>
    <property type="molecule type" value="Genomic_DNA"/>
</dbReference>
<feature type="compositionally biased region" description="Basic and acidic residues" evidence="3">
    <location>
        <begin position="1524"/>
        <end position="1553"/>
    </location>
</feature>
<feature type="region of interest" description="Disordered" evidence="3">
    <location>
        <begin position="731"/>
        <end position="803"/>
    </location>
</feature>
<dbReference type="PANTHER" id="PTHR23158">
    <property type="entry name" value="MELANOMA INHIBITORY ACTIVITY-RELATED"/>
    <property type="match status" value="1"/>
</dbReference>
<feature type="compositionally biased region" description="Basic and acidic residues" evidence="3">
    <location>
        <begin position="461"/>
        <end position="489"/>
    </location>
</feature>
<sequence length="1660" mass="185039">MAHTITTLLHIATFLATIHADISDLRLCADQHCEEPISKGLSLLGYHSIDKQILSFPINAEVTVYSKEAGSRKDLWGVEIKGKRGYVPKRYIRENKILIKDLKYEVPTESFTDDKHLKDHHSEDSEEIHEVSDNTENEEKTLGVEEIALSAEDVEFNLLKVQEAEKEQHYEENIRASQEFKGSEDEEQKHSNDRKSDEELEDKEEIKTDEVKEKEEKIIEESFEIEKDNWDGKKEDADIKEKQADSGGEKEDTPEVFSDTVNISNSVSASNIGLPSPDLSQFENKSADSVATEEYNDKKLDDIKRSPLNFEVIDGTTVEIFDEMASATHIPPVIEPSTVISEESSGMNEKLAAGHAHPSLSQSSLDTSQSHFVNTKPLVVSSLEESGSVIPEIVSSTPMVENSQQTTMIFPSEEEHSVQREQTTGISDINSSSSWFDASSTVTSWSNGEKEVIEGNIINKKEENEVKKEKESKAKEGEVKEESEVKEEKVIEEEENKVKVKEDIKEGKAKDDKENAMKEEESEEKENEGNNTQETTENLSEGSTAGSSSVNTISGTSTTDSTPTDDEFGIPKPDSVAETADKQAVVTGGFLSSWFGSLENANSPESVESQDSLDSSPAPKDSNEEEPNSASDDSIAGDLEADPLLSVSQIAITETPGASVYENEIPDNILQTPNSADEDYNTFSTQQHTPPSEDASPDSPVLPSPEQDLKIILSTDGQSSVGDLVHDFGALETRSEEDANIIDTDFVNGEESKISNLSEVEDPQAFPSDEDEEDPGSSTARPMYAEPEPSTQGSPSESSVVSDDLAHLADGKQVSAMDGEEVVEVSPDDASLTEKFLKTFHSLLPEGLAFGVEAEVADPHMSAGAIVFLSIVVFTIISIYFTHLVMVKLSREGPMLQALNQIERENRLMVEENGSLHEQLCKARAELEAVSSSVMASPGDITELDSQIELIKSEYDNEKAQLEERIVQLEHELEEATSNGLEMHKMLSEMLSTQKDTSTFQASVDHLQAMLDGQREKVETLTSDLALKTRLNEELHNELSVSLERANKLDYQVQQLTQSLQELTTSKEETNHRLEKETALVKKLQEANDCISQQTCEYTTKISSLSSELQAQQDVLCQLRESVETKESELQIYKECLKQIQLTSSDDHAAPNEEKLSALFDVVRVKAELQRVKSEHNNLKEQLQDSEMAQKNLEDALSSTRLEVSELRTHHDLAVQEKQEAMSKLAVLSQYFEEKEAQLTKELESQEGLRLNAEGSVATVSKKIQNCGLELATYKAQVESLRKELEDQENSYKAQITSHEQKAHENWLQARAAERKLEEQRQENSQLRNRLTLLQKEKEEAQQLQVNIIKPTPKRVDANGSMSSPGPILDGVVDGNHSGLTSLHRDVDSPPVPPHPLHGPPPIHPMMFAPGGPLPPGVPPPHGLPPGVPPPPGLPHGVPPPPHGLPPPPPFLSGEPPFMGPLPPLPGDRRLPPAGGISSPPFRRTGSPAYDHRNDRYSPGSDRSHFSDRRYSPPPHRNRPPSPELHRNRSPDRRSDRTRSPDRRSDRMRSPDRRSHRHSPDRRLERRSPDRHFITRSPDGYIRHRSSPHYFHQPDYNSDDPRLRPPHIKELGNRNFKNLQNFWQSIEQGQLIAMLSDNDHSAIKMKEDFYSPGFIRSMRE</sequence>
<dbReference type="Proteomes" id="UP001445076">
    <property type="component" value="Unassembled WGS sequence"/>
</dbReference>
<dbReference type="GO" id="GO:0070971">
    <property type="term" value="C:endoplasmic reticulum exit site"/>
    <property type="evidence" value="ECO:0007669"/>
    <property type="project" value="TreeGrafter"/>
</dbReference>
<dbReference type="GO" id="GO:0005789">
    <property type="term" value="C:endoplasmic reticulum membrane"/>
    <property type="evidence" value="ECO:0007669"/>
    <property type="project" value="TreeGrafter"/>
</dbReference>